<organism evidence="1 2">
    <name type="scientific">Fusarium solani subsp. cucurbitae</name>
    <name type="common">Neocosmosporum cucurbitae</name>
    <dbReference type="NCBI Taxonomy" id="2747967"/>
    <lineage>
        <taxon>Eukaryota</taxon>
        <taxon>Fungi</taxon>
        <taxon>Dikarya</taxon>
        <taxon>Ascomycota</taxon>
        <taxon>Pezizomycotina</taxon>
        <taxon>Sordariomycetes</taxon>
        <taxon>Hypocreomycetidae</taxon>
        <taxon>Hypocreales</taxon>
        <taxon>Nectriaceae</taxon>
        <taxon>Fusarium</taxon>
        <taxon>Fusarium solani species complex</taxon>
    </lineage>
</organism>
<sequence length="232" mass="26588">MAQVASGRVELSTLQTLCLLALNGFYNGETALSQVHRSLCMTLVHSAHLHHEPVYQIDQRLVEERRRCYWSIVLLQQLLGDEVPTVRSQLPQARMPTPQFPVSATSPPMRNASEDGQQEVSSQQQDGILYVNLKLSKVWSQAQQYIRNRGASGEGVPPWSPQSAYSKTVESIMNLGQQISSMHRYRFIRMSNIRMQELKESRDYWGPWLLSRLLYHTSICILNHPILIMLQL</sequence>
<proteinExistence type="predicted"/>
<dbReference type="Proteomes" id="UP000830768">
    <property type="component" value="Chromosome 9"/>
</dbReference>
<dbReference type="EMBL" id="CP090037">
    <property type="protein sequence ID" value="UPL00397.1"/>
    <property type="molecule type" value="Genomic_DNA"/>
</dbReference>
<evidence type="ECO:0000313" key="2">
    <source>
        <dbReference type="Proteomes" id="UP000830768"/>
    </source>
</evidence>
<protein>
    <submittedName>
        <fullName evidence="1">Uncharacterized protein</fullName>
    </submittedName>
</protein>
<keyword evidence="2" id="KW-1185">Reference proteome</keyword>
<reference evidence="1" key="1">
    <citation type="submission" date="2021-11" db="EMBL/GenBank/DDBJ databases">
        <title>Fusarium solani-melongenae Genome sequencing and assembly.</title>
        <authorList>
            <person name="Xie S."/>
            <person name="Huang L."/>
            <person name="Zhang X."/>
        </authorList>
    </citation>
    <scope>NUCLEOTIDE SEQUENCE</scope>
    <source>
        <strain evidence="1">CRI 24-3</strain>
    </source>
</reference>
<name>A0ACD3ZGZ8_FUSSC</name>
<gene>
    <name evidence="1" type="ORF">LCI18_011331</name>
</gene>
<accession>A0ACD3ZGZ8</accession>
<evidence type="ECO:0000313" key="1">
    <source>
        <dbReference type="EMBL" id="UPL00397.1"/>
    </source>
</evidence>